<protein>
    <submittedName>
        <fullName evidence="2">Uncharacterized protein</fullName>
    </submittedName>
</protein>
<name>A0A0F9E4F1_9ZZZZ</name>
<evidence type="ECO:0000256" key="1">
    <source>
        <dbReference type="SAM" id="Coils"/>
    </source>
</evidence>
<accession>A0A0F9E4F1</accession>
<evidence type="ECO:0000313" key="2">
    <source>
        <dbReference type="EMBL" id="KKL24776.1"/>
    </source>
</evidence>
<keyword evidence="1" id="KW-0175">Coiled coil</keyword>
<reference evidence="2" key="1">
    <citation type="journal article" date="2015" name="Nature">
        <title>Complex archaea that bridge the gap between prokaryotes and eukaryotes.</title>
        <authorList>
            <person name="Spang A."/>
            <person name="Saw J.H."/>
            <person name="Jorgensen S.L."/>
            <person name="Zaremba-Niedzwiedzka K."/>
            <person name="Martijn J."/>
            <person name="Lind A.E."/>
            <person name="van Eijk R."/>
            <person name="Schleper C."/>
            <person name="Guy L."/>
            <person name="Ettema T.J."/>
        </authorList>
    </citation>
    <scope>NUCLEOTIDE SEQUENCE</scope>
</reference>
<proteinExistence type="predicted"/>
<organism evidence="2">
    <name type="scientific">marine sediment metagenome</name>
    <dbReference type="NCBI Taxonomy" id="412755"/>
    <lineage>
        <taxon>unclassified sequences</taxon>
        <taxon>metagenomes</taxon>
        <taxon>ecological metagenomes</taxon>
    </lineage>
</organism>
<gene>
    <name evidence="2" type="ORF">LCGC14_2411920</name>
</gene>
<dbReference type="EMBL" id="LAZR01036460">
    <property type="protein sequence ID" value="KKL24776.1"/>
    <property type="molecule type" value="Genomic_DNA"/>
</dbReference>
<comment type="caution">
    <text evidence="2">The sequence shown here is derived from an EMBL/GenBank/DDBJ whole genome shotgun (WGS) entry which is preliminary data.</text>
</comment>
<sequence>MQDSIIGKIVDFFSRRKSLDRDVNQTIDDIALLTEKIRIARNMFSDVLADKLTMQRDKLTMQRDKLLKKYATLLKRRRHLFK</sequence>
<feature type="coiled-coil region" evidence="1">
    <location>
        <begin position="49"/>
        <end position="76"/>
    </location>
</feature>
<dbReference type="AlphaFoldDB" id="A0A0F9E4F1"/>